<comment type="similarity">
    <text evidence="3">Belongs to the GST superfamily.</text>
</comment>
<keyword evidence="1 3" id="KW-0808">Transferase</keyword>
<dbReference type="InterPro" id="IPR036282">
    <property type="entry name" value="Glutathione-S-Trfase_C_sf"/>
</dbReference>
<protein>
    <recommendedName>
        <fullName evidence="3">Glutathione S-transferase</fullName>
        <ecNumber evidence="3">2.5.1.18</ecNumber>
    </recommendedName>
</protein>
<dbReference type="SUPFAM" id="SSF52833">
    <property type="entry name" value="Thioredoxin-like"/>
    <property type="match status" value="1"/>
</dbReference>
<dbReference type="InterPro" id="IPR040079">
    <property type="entry name" value="Glutathione_S-Trfase"/>
</dbReference>
<dbReference type="PANTHER" id="PTHR11260">
    <property type="entry name" value="GLUTATHIONE S-TRANSFERASE, GST, SUPERFAMILY, GST DOMAIN CONTAINING"/>
    <property type="match status" value="1"/>
</dbReference>
<dbReference type="InterPro" id="IPR036249">
    <property type="entry name" value="Thioredoxin-like_sf"/>
</dbReference>
<dbReference type="EC" id="2.5.1.18" evidence="3"/>
<dbReference type="PROSITE" id="PS50404">
    <property type="entry name" value="GST_NTER"/>
    <property type="match status" value="1"/>
</dbReference>
<comment type="catalytic activity">
    <reaction evidence="2 3">
        <text>RX + glutathione = an S-substituted glutathione + a halide anion + H(+)</text>
        <dbReference type="Rhea" id="RHEA:16437"/>
        <dbReference type="ChEBI" id="CHEBI:15378"/>
        <dbReference type="ChEBI" id="CHEBI:16042"/>
        <dbReference type="ChEBI" id="CHEBI:17792"/>
        <dbReference type="ChEBI" id="CHEBI:57925"/>
        <dbReference type="ChEBI" id="CHEBI:90779"/>
        <dbReference type="EC" id="2.5.1.18"/>
    </reaction>
</comment>
<organism evidence="6 7">
    <name type="scientific">Lactuca sativa</name>
    <name type="common">Garden lettuce</name>
    <dbReference type="NCBI Taxonomy" id="4236"/>
    <lineage>
        <taxon>Eukaryota</taxon>
        <taxon>Viridiplantae</taxon>
        <taxon>Streptophyta</taxon>
        <taxon>Embryophyta</taxon>
        <taxon>Tracheophyta</taxon>
        <taxon>Spermatophyta</taxon>
        <taxon>Magnoliopsida</taxon>
        <taxon>eudicotyledons</taxon>
        <taxon>Gunneridae</taxon>
        <taxon>Pentapetalae</taxon>
        <taxon>asterids</taxon>
        <taxon>campanulids</taxon>
        <taxon>Asterales</taxon>
        <taxon>Asteraceae</taxon>
        <taxon>Cichorioideae</taxon>
        <taxon>Cichorieae</taxon>
        <taxon>Lactucinae</taxon>
        <taxon>Lactuca</taxon>
    </lineage>
</organism>
<evidence type="ECO:0000259" key="4">
    <source>
        <dbReference type="PROSITE" id="PS50404"/>
    </source>
</evidence>
<dbReference type="GO" id="GO:0004364">
    <property type="term" value="F:glutathione transferase activity"/>
    <property type="evidence" value="ECO:0000318"/>
    <property type="project" value="GO_Central"/>
</dbReference>
<dbReference type="Gene3D" id="3.40.30.10">
    <property type="entry name" value="Glutaredoxin"/>
    <property type="match status" value="1"/>
</dbReference>
<dbReference type="InterPro" id="IPR004045">
    <property type="entry name" value="Glutathione_S-Trfase_N"/>
</dbReference>
<dbReference type="SFLD" id="SFLDG00358">
    <property type="entry name" value="Main_(cytGST)"/>
    <property type="match status" value="1"/>
</dbReference>
<comment type="function">
    <text evidence="3">Is involved in the conjugation of reduced glutathione to a wide number of exogenous and endogenous hydrophobic electrophiles.</text>
</comment>
<dbReference type="AlphaFoldDB" id="A0A9R1W9A3"/>
<dbReference type="CDD" id="cd03185">
    <property type="entry name" value="GST_C_Tau"/>
    <property type="match status" value="1"/>
</dbReference>
<dbReference type="EMBL" id="NBSK02000003">
    <property type="protein sequence ID" value="KAJ0219524.1"/>
    <property type="molecule type" value="Genomic_DNA"/>
</dbReference>
<feature type="domain" description="GST N-terminal" evidence="4">
    <location>
        <begin position="13"/>
        <end position="93"/>
    </location>
</feature>
<dbReference type="InterPro" id="IPR045073">
    <property type="entry name" value="Omega/Tau-like"/>
</dbReference>
<dbReference type="Pfam" id="PF13417">
    <property type="entry name" value="GST_N_3"/>
    <property type="match status" value="1"/>
</dbReference>
<evidence type="ECO:0000313" key="6">
    <source>
        <dbReference type="EMBL" id="KAJ0219524.1"/>
    </source>
</evidence>
<reference evidence="6 7" key="1">
    <citation type="journal article" date="2017" name="Nat. Commun.">
        <title>Genome assembly with in vitro proximity ligation data and whole-genome triplication in lettuce.</title>
        <authorList>
            <person name="Reyes-Chin-Wo S."/>
            <person name="Wang Z."/>
            <person name="Yang X."/>
            <person name="Kozik A."/>
            <person name="Arikit S."/>
            <person name="Song C."/>
            <person name="Xia L."/>
            <person name="Froenicke L."/>
            <person name="Lavelle D.O."/>
            <person name="Truco M.J."/>
            <person name="Xia R."/>
            <person name="Zhu S."/>
            <person name="Xu C."/>
            <person name="Xu H."/>
            <person name="Xu X."/>
            <person name="Cox K."/>
            <person name="Korf I."/>
            <person name="Meyers B.C."/>
            <person name="Michelmore R.W."/>
        </authorList>
    </citation>
    <scope>NUCLEOTIDE SEQUENCE [LARGE SCALE GENOMIC DNA]</scope>
    <source>
        <strain evidence="7">cv. Salinas</strain>
        <tissue evidence="6">Seedlings</tissue>
    </source>
</reference>
<keyword evidence="7" id="KW-1185">Reference proteome</keyword>
<dbReference type="GO" id="GO:0006749">
    <property type="term" value="P:glutathione metabolic process"/>
    <property type="evidence" value="ECO:0000318"/>
    <property type="project" value="GO_Central"/>
</dbReference>
<dbReference type="PROSITE" id="PS50405">
    <property type="entry name" value="GST_CTER"/>
    <property type="match status" value="1"/>
</dbReference>
<dbReference type="PANTHER" id="PTHR11260:SF761">
    <property type="entry name" value="GLUTATHIONE S-TRANSFERASE"/>
    <property type="match status" value="1"/>
</dbReference>
<dbReference type="GO" id="GO:0005737">
    <property type="term" value="C:cytoplasm"/>
    <property type="evidence" value="ECO:0000318"/>
    <property type="project" value="GO_Central"/>
</dbReference>
<name>A0A9R1W9A3_LACSA</name>
<dbReference type="SFLD" id="SFLDG01152">
    <property type="entry name" value="Main.3:_Omega-_and_Tau-like"/>
    <property type="match status" value="1"/>
</dbReference>
<dbReference type="SUPFAM" id="SSF47616">
    <property type="entry name" value="GST C-terminal domain-like"/>
    <property type="match status" value="1"/>
</dbReference>
<dbReference type="InterPro" id="IPR010987">
    <property type="entry name" value="Glutathione-S-Trfase_C-like"/>
</dbReference>
<sequence length="240" mass="28015">MILHLSHSMTEISQIKLLGNIASPYTSRVQFVLNLKSIKYELIEEDFDDKSELLLTSNPLFKRVPVLLQSNKPPILESLIIIDYLEQIYPDVYKLYPYDHADQAVLKFWAYYIDTEFFPLYGRLRKTPDKEGKEVLKKQIIEKSHVLENLFVKFSNGKPYFGGDDVGYLDVVLGCFLGWTKFVGNHNNFKIFDEVRTPNLIEWSKRMLSHESLKGVIPDQEIHIDFFKWLTKARPPPKAT</sequence>
<evidence type="ECO:0000259" key="5">
    <source>
        <dbReference type="PROSITE" id="PS50405"/>
    </source>
</evidence>
<keyword evidence="3" id="KW-0963">Cytoplasm</keyword>
<accession>A0A9R1W9A3</accession>
<evidence type="ECO:0000256" key="1">
    <source>
        <dbReference type="ARBA" id="ARBA00022679"/>
    </source>
</evidence>
<dbReference type="SFLD" id="SFLDS00019">
    <property type="entry name" value="Glutathione_Transferase_(cytos"/>
    <property type="match status" value="1"/>
</dbReference>
<evidence type="ECO:0000313" key="7">
    <source>
        <dbReference type="Proteomes" id="UP000235145"/>
    </source>
</evidence>
<comment type="caution">
    <text evidence="6">The sequence shown here is derived from an EMBL/GenBank/DDBJ whole genome shotgun (WGS) entry which is preliminary data.</text>
</comment>
<dbReference type="Gene3D" id="1.20.1050.10">
    <property type="match status" value="1"/>
</dbReference>
<gene>
    <name evidence="6" type="ORF">LSAT_V11C300121510</name>
</gene>
<feature type="domain" description="GST C-terminal" evidence="5">
    <location>
        <begin position="99"/>
        <end position="239"/>
    </location>
</feature>
<dbReference type="InterPro" id="IPR045074">
    <property type="entry name" value="GST_C_Tau"/>
</dbReference>
<dbReference type="Proteomes" id="UP000235145">
    <property type="component" value="Unassembled WGS sequence"/>
</dbReference>
<proteinExistence type="inferred from homology"/>
<dbReference type="GO" id="GO:0005829">
    <property type="term" value="C:cytosol"/>
    <property type="evidence" value="ECO:0007669"/>
    <property type="project" value="UniProtKB-SubCell"/>
</dbReference>
<evidence type="ECO:0000256" key="2">
    <source>
        <dbReference type="ARBA" id="ARBA00047960"/>
    </source>
</evidence>
<comment type="subcellular location">
    <subcellularLocation>
        <location evidence="3">Cytoplasm</location>
        <location evidence="3">Cytosol</location>
    </subcellularLocation>
</comment>
<evidence type="ECO:0000256" key="3">
    <source>
        <dbReference type="RuleBase" id="RU369102"/>
    </source>
</evidence>